<dbReference type="Gene3D" id="2.30.29.50">
    <property type="entry name" value="Bacterial Pleckstrin homology domain"/>
    <property type="match status" value="1"/>
</dbReference>
<dbReference type="InterPro" id="IPR037063">
    <property type="entry name" value="PHb_sf"/>
</dbReference>
<dbReference type="InterPro" id="IPR012544">
    <property type="entry name" value="PHb"/>
</dbReference>
<dbReference type="EMBL" id="FNJW01000008">
    <property type="protein sequence ID" value="SDQ11280.1"/>
    <property type="molecule type" value="Genomic_DNA"/>
</dbReference>
<dbReference type="RefSeq" id="WP_035023214.1">
    <property type="nucleotide sequence ID" value="NZ_CP084916.1"/>
</dbReference>
<evidence type="ECO:0000313" key="3">
    <source>
        <dbReference type="Proteomes" id="UP000199481"/>
    </source>
</evidence>
<dbReference type="Proteomes" id="UP000199481">
    <property type="component" value="Unassembled WGS sequence"/>
</dbReference>
<dbReference type="SUPFAM" id="SSF50729">
    <property type="entry name" value="PH domain-like"/>
    <property type="match status" value="1"/>
</dbReference>
<reference evidence="3" key="1">
    <citation type="submission" date="2016-10" db="EMBL/GenBank/DDBJ databases">
        <authorList>
            <person name="Varghese N."/>
            <person name="Submissions S."/>
        </authorList>
    </citation>
    <scope>NUCLEOTIDE SEQUENCE [LARGE SCALE GENOMIC DNA]</scope>
    <source>
        <strain evidence="3">MPL-11</strain>
    </source>
</reference>
<dbReference type="AlphaFoldDB" id="A0A1H0Y842"/>
<name>A0A1H0Y842_9LACT</name>
<protein>
    <submittedName>
        <fullName evidence="2">PH domain-containing protein</fullName>
    </submittedName>
</protein>
<proteinExistence type="predicted"/>
<evidence type="ECO:0000313" key="2">
    <source>
        <dbReference type="EMBL" id="SDQ11280.1"/>
    </source>
</evidence>
<dbReference type="OrthoDB" id="9803613at2"/>
<organism evidence="2 3">
    <name type="scientific">Carnobacterium viridans</name>
    <dbReference type="NCBI Taxonomy" id="174587"/>
    <lineage>
        <taxon>Bacteria</taxon>
        <taxon>Bacillati</taxon>
        <taxon>Bacillota</taxon>
        <taxon>Bacilli</taxon>
        <taxon>Lactobacillales</taxon>
        <taxon>Carnobacteriaceae</taxon>
        <taxon>Carnobacterium</taxon>
    </lineage>
</organism>
<feature type="domain" description="Bacterial Pleckstrin homology" evidence="1">
    <location>
        <begin position="3"/>
        <end position="122"/>
    </location>
</feature>
<evidence type="ECO:0000259" key="1">
    <source>
        <dbReference type="Pfam" id="PF08000"/>
    </source>
</evidence>
<accession>A0A1H0Y842</accession>
<dbReference type="CDD" id="cd13225">
    <property type="entry name" value="PH-like_bacteria"/>
    <property type="match status" value="1"/>
</dbReference>
<sequence>MGLIGGLLGNAGNISENEARKKSDGIILESEEIDLAFKLVRDLIIFTNKRLIIINKQGVTGKKTTYHSLPYKSISRFLVETTGHFDLDAELKIFISSAIEPAITLQFTNDKHITTIQQALAVAVL</sequence>
<dbReference type="PANTHER" id="PTHR35796:SF3">
    <property type="entry name" value="BHLH DOMAIN-CONTAINING PROTEIN"/>
    <property type="match status" value="1"/>
</dbReference>
<keyword evidence="3" id="KW-1185">Reference proteome</keyword>
<gene>
    <name evidence="2" type="ORF">SAMN04487752_0764</name>
</gene>
<dbReference type="PANTHER" id="PTHR35796">
    <property type="entry name" value="HYPOTHETICAL CYTOSOLIC PROTEIN"/>
    <property type="match status" value="1"/>
</dbReference>
<dbReference type="Pfam" id="PF08000">
    <property type="entry name" value="bPH_1"/>
    <property type="match status" value="1"/>
</dbReference>